<dbReference type="GO" id="GO:0016020">
    <property type="term" value="C:membrane"/>
    <property type="evidence" value="ECO:0007669"/>
    <property type="project" value="InterPro"/>
</dbReference>
<protein>
    <recommendedName>
        <fullName evidence="2">NECAP PHear domain-containing protein</fullName>
    </recommendedName>
</protein>
<evidence type="ECO:0000256" key="1">
    <source>
        <dbReference type="SAM" id="MobiDB-lite"/>
    </source>
</evidence>
<dbReference type="Gene3D" id="2.30.29.30">
    <property type="entry name" value="Pleckstrin-homology domain (PH domain)/Phosphotyrosine-binding domain (PTB)"/>
    <property type="match status" value="1"/>
</dbReference>
<dbReference type="EMBL" id="WJXA01000206">
    <property type="protein sequence ID" value="KAF7114534.1"/>
    <property type="molecule type" value="Genomic_DNA"/>
</dbReference>
<dbReference type="GO" id="GO:0006897">
    <property type="term" value="P:endocytosis"/>
    <property type="evidence" value="ECO:0007669"/>
    <property type="project" value="InterPro"/>
</dbReference>
<feature type="compositionally biased region" description="Basic and acidic residues" evidence="1">
    <location>
        <begin position="165"/>
        <end position="177"/>
    </location>
</feature>
<reference evidence="3" key="1">
    <citation type="submission" date="2019-11" db="EMBL/GenBank/DDBJ databases">
        <authorList>
            <person name="Liu Y."/>
            <person name="Hou J."/>
            <person name="Li T.-Q."/>
            <person name="Guan C.-H."/>
            <person name="Wu X."/>
            <person name="Wu H.-Z."/>
            <person name="Ling F."/>
            <person name="Zhang R."/>
            <person name="Shi X.-G."/>
            <person name="Ren J.-P."/>
            <person name="Chen E.-F."/>
            <person name="Sun J.-M."/>
        </authorList>
    </citation>
    <scope>NUCLEOTIDE SEQUENCE</scope>
    <source>
        <strain evidence="3">Adult_tree_wgs_1</strain>
        <tissue evidence="3">Leaves</tissue>
    </source>
</reference>
<keyword evidence="4" id="KW-1185">Reference proteome</keyword>
<dbReference type="InterPro" id="IPR011993">
    <property type="entry name" value="PH-like_dom_sf"/>
</dbReference>
<feature type="region of interest" description="Disordered" evidence="1">
    <location>
        <begin position="165"/>
        <end position="200"/>
    </location>
</feature>
<organism evidence="3 4">
    <name type="scientific">Rhododendron simsii</name>
    <name type="common">Sims's rhododendron</name>
    <dbReference type="NCBI Taxonomy" id="118357"/>
    <lineage>
        <taxon>Eukaryota</taxon>
        <taxon>Viridiplantae</taxon>
        <taxon>Streptophyta</taxon>
        <taxon>Embryophyta</taxon>
        <taxon>Tracheophyta</taxon>
        <taxon>Spermatophyta</taxon>
        <taxon>Magnoliopsida</taxon>
        <taxon>eudicotyledons</taxon>
        <taxon>Gunneridae</taxon>
        <taxon>Pentapetalae</taxon>
        <taxon>asterids</taxon>
        <taxon>Ericales</taxon>
        <taxon>Ericaceae</taxon>
        <taxon>Ericoideae</taxon>
        <taxon>Rhodoreae</taxon>
        <taxon>Rhododendron</taxon>
    </lineage>
</organism>
<dbReference type="AlphaFoldDB" id="A0A834L4N2"/>
<dbReference type="SUPFAM" id="SSF50729">
    <property type="entry name" value="PH domain-like"/>
    <property type="match status" value="1"/>
</dbReference>
<feature type="domain" description="NECAP PHear" evidence="2">
    <location>
        <begin position="88"/>
        <end position="135"/>
    </location>
</feature>
<dbReference type="InterPro" id="IPR012466">
    <property type="entry name" value="NECAP_PHear"/>
</dbReference>
<comment type="caution">
    <text evidence="3">The sequence shown here is derived from an EMBL/GenBank/DDBJ whole genome shotgun (WGS) entry which is preliminary data.</text>
</comment>
<gene>
    <name evidence="3" type="ORF">RHSIM_RhsimUnG0084200</name>
</gene>
<dbReference type="Proteomes" id="UP000626092">
    <property type="component" value="Unassembled WGS sequence"/>
</dbReference>
<evidence type="ECO:0000313" key="3">
    <source>
        <dbReference type="EMBL" id="KAF7114534.1"/>
    </source>
</evidence>
<evidence type="ECO:0000259" key="2">
    <source>
        <dbReference type="Pfam" id="PF07933"/>
    </source>
</evidence>
<evidence type="ECO:0000313" key="4">
    <source>
        <dbReference type="Proteomes" id="UP000626092"/>
    </source>
</evidence>
<dbReference type="OrthoDB" id="10265489at2759"/>
<proteinExistence type="predicted"/>
<sequence length="295" mass="32573">MVSMENFAAIHQIIVNGAALLASTAQINRTLPSPPPLPSSIAGMDDLQALKFCLCIIGTRKRPGGPHSCRLRGPGRCRHGWRSSHGSPVSVFKIPTRSTSGGYKYGEWLQSDKIWIGHLRVVSRHDRCEIRLVEKFRALSKFSTSTWMVPIIVLCADNEGREATAAADNEHKGREAAADNEAAAVTAGDKKHKGREPSDDNEECKLFVRFSTSFLLPLMAMDEGNESCDSRPADSKQNRQNIERVEVSVFDINGNGTRNDIGEELRESDVDRERIGVEREDRGGDIVEAAKDFRG</sequence>
<accession>A0A834L4N2</accession>
<dbReference type="Pfam" id="PF07933">
    <property type="entry name" value="DUF1681"/>
    <property type="match status" value="1"/>
</dbReference>
<name>A0A834L4N2_RHOSS</name>